<dbReference type="Gene3D" id="1.10.3720.10">
    <property type="entry name" value="MetI-like"/>
    <property type="match status" value="1"/>
</dbReference>
<keyword evidence="7 8" id="KW-0472">Membrane</keyword>
<dbReference type="CDD" id="cd06261">
    <property type="entry name" value="TM_PBP2"/>
    <property type="match status" value="1"/>
</dbReference>
<keyword evidence="5" id="KW-0029">Amino-acid transport</keyword>
<proteinExistence type="inferred from homology"/>
<dbReference type="EMBL" id="CP002098">
    <property type="protein sequence ID" value="ADM28357.1"/>
    <property type="molecule type" value="Genomic_DNA"/>
</dbReference>
<evidence type="ECO:0000256" key="4">
    <source>
        <dbReference type="ARBA" id="ARBA00022692"/>
    </source>
</evidence>
<keyword evidence="11" id="KW-1185">Reference proteome</keyword>
<comment type="similarity">
    <text evidence="8">Belongs to the binding-protein-dependent transport system permease family.</text>
</comment>
<dbReference type="AlphaFoldDB" id="E0SRA3"/>
<accession>E0SRA3</accession>
<evidence type="ECO:0000256" key="8">
    <source>
        <dbReference type="RuleBase" id="RU363032"/>
    </source>
</evidence>
<evidence type="ECO:0000256" key="1">
    <source>
        <dbReference type="ARBA" id="ARBA00004651"/>
    </source>
</evidence>
<dbReference type="GO" id="GO:0022857">
    <property type="term" value="F:transmembrane transporter activity"/>
    <property type="evidence" value="ECO:0007669"/>
    <property type="project" value="InterPro"/>
</dbReference>
<dbReference type="HOGENOM" id="CLU_019602_1_4_2"/>
<dbReference type="InterPro" id="IPR000515">
    <property type="entry name" value="MetI-like"/>
</dbReference>
<keyword evidence="2 8" id="KW-0813">Transport</keyword>
<dbReference type="InterPro" id="IPR010065">
    <property type="entry name" value="AA_ABC_transptr_permease_3TM"/>
</dbReference>
<evidence type="ECO:0000313" key="10">
    <source>
        <dbReference type="EMBL" id="ADM28357.1"/>
    </source>
</evidence>
<evidence type="ECO:0000256" key="5">
    <source>
        <dbReference type="ARBA" id="ARBA00022970"/>
    </source>
</evidence>
<dbReference type="GO" id="GO:0043190">
    <property type="term" value="C:ATP-binding cassette (ABC) transporter complex"/>
    <property type="evidence" value="ECO:0007669"/>
    <property type="project" value="InterPro"/>
</dbReference>
<name>E0SRA3_IGNAA</name>
<keyword evidence="4 8" id="KW-0812">Transmembrane</keyword>
<protein>
    <submittedName>
        <fullName evidence="10">Polar amino acid ABC transporter, inner membrane subunit</fullName>
    </submittedName>
</protein>
<evidence type="ECO:0000259" key="9">
    <source>
        <dbReference type="PROSITE" id="PS50928"/>
    </source>
</evidence>
<dbReference type="PANTHER" id="PTHR30614">
    <property type="entry name" value="MEMBRANE COMPONENT OF AMINO ACID ABC TRANSPORTER"/>
    <property type="match status" value="1"/>
</dbReference>
<dbReference type="InterPro" id="IPR043429">
    <property type="entry name" value="ArtM/GltK/GlnP/TcyL/YhdX-like"/>
</dbReference>
<dbReference type="STRING" id="583356.Igag_1555"/>
<reference evidence="10 11" key="1">
    <citation type="journal article" date="2010" name="Stand. Genomic Sci.">
        <title>Complete genome sequence of Ignisphaera aggregans type strain (AQ1.S1).</title>
        <authorList>
            <person name="Goker M."/>
            <person name="Held B."/>
            <person name="Lapidus A."/>
            <person name="Nolan M."/>
            <person name="Spring S."/>
            <person name="Yasawong M."/>
            <person name="Lucas S."/>
            <person name="Glavina Del Rio T."/>
            <person name="Tice H."/>
            <person name="Cheng J.F."/>
            <person name="Goodwin L."/>
            <person name="Tapia R."/>
            <person name="Pitluck S."/>
            <person name="Liolios K."/>
            <person name="Ivanova N."/>
            <person name="Mavromatis K."/>
            <person name="Mikhailova N."/>
            <person name="Pati A."/>
            <person name="Chen A."/>
            <person name="Palaniappan K."/>
            <person name="Brambilla E."/>
            <person name="Land M."/>
            <person name="Hauser L."/>
            <person name="Chang Y.J."/>
            <person name="Jeffries C.D."/>
            <person name="Brettin T."/>
            <person name="Detter J.C."/>
            <person name="Han C."/>
            <person name="Rohde M."/>
            <person name="Sikorski J."/>
            <person name="Woyke T."/>
            <person name="Bristow J."/>
            <person name="Eisen J.A."/>
            <person name="Markowitz V."/>
            <person name="Hugenholtz P."/>
            <person name="Kyrpides N.C."/>
            <person name="Klenk H.P."/>
        </authorList>
    </citation>
    <scope>NUCLEOTIDE SEQUENCE [LARGE SCALE GENOMIC DNA]</scope>
    <source>
        <strain evidence="11">DSM 17230 / JCM 13409 / AQ1.S1</strain>
    </source>
</reference>
<dbReference type="InterPro" id="IPR035906">
    <property type="entry name" value="MetI-like_sf"/>
</dbReference>
<evidence type="ECO:0000256" key="2">
    <source>
        <dbReference type="ARBA" id="ARBA00022448"/>
    </source>
</evidence>
<feature type="transmembrane region" description="Helical" evidence="8">
    <location>
        <begin position="188"/>
        <end position="208"/>
    </location>
</feature>
<evidence type="ECO:0000256" key="7">
    <source>
        <dbReference type="ARBA" id="ARBA00023136"/>
    </source>
</evidence>
<organism evidence="10 11">
    <name type="scientific">Ignisphaera aggregans (strain DSM 17230 / JCM 13409 / AQ1.S1)</name>
    <dbReference type="NCBI Taxonomy" id="583356"/>
    <lineage>
        <taxon>Archaea</taxon>
        <taxon>Thermoproteota</taxon>
        <taxon>Thermoprotei</taxon>
        <taxon>Desulfurococcales</taxon>
        <taxon>Desulfurococcaceae</taxon>
        <taxon>Ignisphaera</taxon>
    </lineage>
</organism>
<evidence type="ECO:0000256" key="6">
    <source>
        <dbReference type="ARBA" id="ARBA00022989"/>
    </source>
</evidence>
<dbReference type="PANTHER" id="PTHR30614:SF0">
    <property type="entry name" value="L-CYSTINE TRANSPORT SYSTEM PERMEASE PROTEIN TCYL"/>
    <property type="match status" value="1"/>
</dbReference>
<dbReference type="Proteomes" id="UP000001304">
    <property type="component" value="Chromosome"/>
</dbReference>
<dbReference type="KEGG" id="iag:Igag_1555"/>
<feature type="domain" description="ABC transmembrane type-1" evidence="9">
    <location>
        <begin position="21"/>
        <end position="209"/>
    </location>
</feature>
<dbReference type="SUPFAM" id="SSF161098">
    <property type="entry name" value="MetI-like"/>
    <property type="match status" value="1"/>
</dbReference>
<keyword evidence="6 8" id="KW-1133">Transmembrane helix</keyword>
<evidence type="ECO:0000313" key="11">
    <source>
        <dbReference type="Proteomes" id="UP000001304"/>
    </source>
</evidence>
<dbReference type="NCBIfam" id="TIGR01726">
    <property type="entry name" value="HEQRo_perm_3TM"/>
    <property type="match status" value="1"/>
</dbReference>
<comment type="subcellular location">
    <subcellularLocation>
        <location evidence="1 8">Cell membrane</location>
        <topology evidence="1 8">Multi-pass membrane protein</topology>
    </subcellularLocation>
</comment>
<dbReference type="GO" id="GO:0006865">
    <property type="term" value="P:amino acid transport"/>
    <property type="evidence" value="ECO:0007669"/>
    <property type="project" value="UniProtKB-KW"/>
</dbReference>
<keyword evidence="3" id="KW-1003">Cell membrane</keyword>
<sequence length="228" mass="25875">MILNNILLIVENYGNMIIAGLAMTFFITLSSFILGFLLGLIIAITRVFGPKFIGMIFTTFVELIRGTPMMVQLFFVYYALPYLGIKLSPLLSALIAISLNSAAYQSEYLRVSISSIPSSQIEASYSLGLTKTQTILSIVIPQCIRIAIPALTNEAVYLFKYSSIAYFITVPELMYISMYIGSRTFRYIEIYTLIAIIYIVISIILTEISRRIEQKYSYYVVSYKRRIV</sequence>
<gene>
    <name evidence="10" type="ordered locus">Igag_1555</name>
</gene>
<dbReference type="Pfam" id="PF00528">
    <property type="entry name" value="BPD_transp_1"/>
    <property type="match status" value="1"/>
</dbReference>
<dbReference type="PROSITE" id="PS50928">
    <property type="entry name" value="ABC_TM1"/>
    <property type="match status" value="1"/>
</dbReference>
<evidence type="ECO:0000256" key="3">
    <source>
        <dbReference type="ARBA" id="ARBA00022475"/>
    </source>
</evidence>
<feature type="transmembrane region" description="Helical" evidence="8">
    <location>
        <begin position="17"/>
        <end position="44"/>
    </location>
</feature>
<feature type="transmembrane region" description="Helical" evidence="8">
    <location>
        <begin position="164"/>
        <end position="182"/>
    </location>
</feature>
<dbReference type="BioCyc" id="IAGG583356:GHAH-1547-MONOMER"/>